<evidence type="ECO:0000313" key="2">
    <source>
        <dbReference type="EMBL" id="KAF3887418.1"/>
    </source>
</evidence>
<dbReference type="GO" id="GO:0016798">
    <property type="term" value="F:hydrolase activity, acting on glycosyl bonds"/>
    <property type="evidence" value="ECO:0007669"/>
    <property type="project" value="UniProtKB-KW"/>
</dbReference>
<dbReference type="OrthoDB" id="9762614at2"/>
<dbReference type="Pfam" id="PF03190">
    <property type="entry name" value="Thioredox_DsbH"/>
    <property type="match status" value="1"/>
</dbReference>
<reference evidence="3" key="1">
    <citation type="journal article" date="2015" name="Genome Announc.">
        <title>Draft Genome Sequence of Tolypothrix boutellei Strain VB521301.</title>
        <authorList>
            <person name="Chandrababunaidu M.M."/>
            <person name="Singh D."/>
            <person name="Sen D."/>
            <person name="Bhan S."/>
            <person name="Das S."/>
            <person name="Gupta A."/>
            <person name="Adhikary S.P."/>
            <person name="Tripathy S."/>
        </authorList>
    </citation>
    <scope>NUCLEOTIDE SEQUENCE</scope>
    <source>
        <strain evidence="3">VB521301</strain>
    </source>
</reference>
<evidence type="ECO:0000313" key="4">
    <source>
        <dbReference type="Proteomes" id="UP000029738"/>
    </source>
</evidence>
<reference evidence="2" key="2">
    <citation type="submission" date="2019-11" db="EMBL/GenBank/DDBJ databases">
        <title>Improved Assembly of Tolypothrix boutellei genome.</title>
        <authorList>
            <person name="Sarangi A.N."/>
            <person name="Mukherjee M."/>
            <person name="Ghosh S."/>
            <person name="Singh D."/>
            <person name="Das A."/>
            <person name="Kant S."/>
            <person name="Prusty A."/>
            <person name="Tripathy S."/>
        </authorList>
    </citation>
    <scope>NUCLEOTIDE SEQUENCE</scope>
    <source>
        <strain evidence="2">VB521301</strain>
    </source>
</reference>
<dbReference type="SUPFAM" id="SSF48208">
    <property type="entry name" value="Six-hairpin glycosidases"/>
    <property type="match status" value="1"/>
</dbReference>
<dbReference type="GO" id="GO:0005975">
    <property type="term" value="P:carbohydrate metabolic process"/>
    <property type="evidence" value="ECO:0007669"/>
    <property type="project" value="InterPro"/>
</dbReference>
<keyword evidence="3" id="KW-0378">Hydrolase</keyword>
<dbReference type="EMBL" id="JHEG02000048">
    <property type="protein sequence ID" value="KIE11353.1"/>
    <property type="molecule type" value="Genomic_DNA"/>
</dbReference>
<dbReference type="PIRSF" id="PIRSF006402">
    <property type="entry name" value="UCP006402_thioredoxin"/>
    <property type="match status" value="1"/>
</dbReference>
<dbReference type="Proteomes" id="UP000029738">
    <property type="component" value="Unassembled WGS sequence"/>
</dbReference>
<dbReference type="InterPro" id="IPR004879">
    <property type="entry name" value="Ssp411-like_TRX"/>
</dbReference>
<dbReference type="InterPro" id="IPR008928">
    <property type="entry name" value="6-hairpin_glycosidase_sf"/>
</dbReference>
<keyword evidence="3" id="KW-0326">Glycosidase</keyword>
<dbReference type="SUPFAM" id="SSF52833">
    <property type="entry name" value="Thioredoxin-like"/>
    <property type="match status" value="1"/>
</dbReference>
<keyword evidence="4" id="KW-1185">Reference proteome</keyword>
<dbReference type="InterPro" id="IPR024705">
    <property type="entry name" value="Ssp411"/>
</dbReference>
<gene>
    <name evidence="3" type="ORF">DA73_0223570</name>
    <name evidence="2" type="ORF">DA73_0400019430</name>
</gene>
<evidence type="ECO:0000313" key="3">
    <source>
        <dbReference type="EMBL" id="KIE11353.1"/>
    </source>
</evidence>
<dbReference type="STRING" id="1479485.DA73_0223570"/>
<sequence>MTNRLAQAKSLYLRKHAENPIDWWSWCDEALATAKVQNKPIFLSIGYSSCHWCTVMEGEAFSDLAVAEYMNANFLPIKVDREERPDIDSIYMQALQMMSGQGGWPLNVFISPEDLVPFYAGTYFPLEPRYGRPGFLQVLQAIRHYYDTEKEDLRDRKATILESLLTSAVLESGGVTETQDIELLHKGWETCTGIITPNQYGNSFPMIPYAELALRGTRFEWENSRYDGIQVSTQRGLDLALGGIYDHVAGGFHRYTVDSTWTVPHFEKMLYDNGQIVEYLANLWSAGIHEPAFEAAIAGTVRWLKREMISPLGFFYAAQDADSFTNRTDAEPEEGAFYVWSYSELQQLLSAGELAELQQTFTVTPNGNFEGKNVLQRRHQGKLSESLQTALGKLFVARYGFATDMTDEARRSSTTTFATFPPARNNQEAKTHNWLGRIPAVTDTKMIVAWNSLMISGLARAYGVFQRQEYLELAANAANFICNNQFVDGRFHRLNYENQPTVLAQSEDYAFFIKALLDLHQVSLQIENNDSNSSSHWLSKAITVQEEFHEYLWSVELGGYFNTSSDASQDLIVRERSYADNATPSANGVAIANLVRLALLTDDLHYLDLAEQGLNAFRGVMNRAPQACPSLFAALDWYRNCTLIRTSEEQIKSLVPTYLPSAIFVSTSKLPEGSVGLVCQGLKCLPAPESAEKFLQQLRKSLTRVSK</sequence>
<organism evidence="3">
    <name type="scientific">Tolypothrix bouteillei VB521301</name>
    <dbReference type="NCBI Taxonomy" id="1479485"/>
    <lineage>
        <taxon>Bacteria</taxon>
        <taxon>Bacillati</taxon>
        <taxon>Cyanobacteriota</taxon>
        <taxon>Cyanophyceae</taxon>
        <taxon>Nostocales</taxon>
        <taxon>Tolypothrichaceae</taxon>
        <taxon>Tolypothrix</taxon>
    </lineage>
</organism>
<dbReference type="AlphaFoldDB" id="A0A0C1R6M1"/>
<comment type="caution">
    <text evidence="3">The sequence shown here is derived from an EMBL/GenBank/DDBJ whole genome shotgun (WGS) entry which is preliminary data.</text>
</comment>
<dbReference type="PANTHER" id="PTHR42899:SF1">
    <property type="entry name" value="SPERMATOGENESIS-ASSOCIATED PROTEIN 20"/>
    <property type="match status" value="1"/>
</dbReference>
<feature type="domain" description="Spermatogenesis-associated protein 20-like TRX" evidence="1">
    <location>
        <begin position="2"/>
        <end position="164"/>
    </location>
</feature>
<accession>A0A0C1R6M1</accession>
<dbReference type="EMBL" id="JHEG04000001">
    <property type="protein sequence ID" value="KAF3887418.1"/>
    <property type="molecule type" value="Genomic_DNA"/>
</dbReference>
<dbReference type="RefSeq" id="WP_038075064.1">
    <property type="nucleotide sequence ID" value="NZ_JHEG04000001.1"/>
</dbReference>
<dbReference type="CDD" id="cd02955">
    <property type="entry name" value="SSP411"/>
    <property type="match status" value="1"/>
</dbReference>
<name>A0A0C1R6M1_9CYAN</name>
<protein>
    <submittedName>
        <fullName evidence="3">Glycosidase</fullName>
    </submittedName>
    <submittedName>
        <fullName evidence="2">Thioredoxin domain-containing protein</fullName>
    </submittedName>
</protein>
<dbReference type="Gene3D" id="3.40.30.10">
    <property type="entry name" value="Glutaredoxin"/>
    <property type="match status" value="1"/>
</dbReference>
<proteinExistence type="predicted"/>
<evidence type="ECO:0000259" key="1">
    <source>
        <dbReference type="Pfam" id="PF03190"/>
    </source>
</evidence>
<dbReference type="PANTHER" id="PTHR42899">
    <property type="entry name" value="SPERMATOGENESIS-ASSOCIATED PROTEIN 20"/>
    <property type="match status" value="1"/>
</dbReference>
<dbReference type="InterPro" id="IPR036249">
    <property type="entry name" value="Thioredoxin-like_sf"/>
</dbReference>